<gene>
    <name evidence="5" type="ORF">Q8947_01840</name>
</gene>
<dbReference type="Proteomes" id="UP001232156">
    <property type="component" value="Unassembled WGS sequence"/>
</dbReference>
<keyword evidence="6" id="KW-1185">Reference proteome</keyword>
<keyword evidence="5" id="KW-0449">Lipoprotein</keyword>
<feature type="signal peptide" evidence="4">
    <location>
        <begin position="1"/>
        <end position="31"/>
    </location>
</feature>
<accession>A0ABU1D2R2</accession>
<comment type="similarity">
    <text evidence="1">Belongs to the MlaA family.</text>
</comment>
<feature type="region of interest" description="Disordered" evidence="3">
    <location>
        <begin position="240"/>
        <end position="265"/>
    </location>
</feature>
<evidence type="ECO:0000256" key="3">
    <source>
        <dbReference type="SAM" id="MobiDB-lite"/>
    </source>
</evidence>
<proteinExistence type="inferred from homology"/>
<sequence>MKNQTRHTPRRRYSLGLAAAAVALASGCATVESPSPRDPLESFNRGVFAFNDAIDGALFKPIAYAYRDLTPAPARSCIRNVFGNLEDVWSAFNSLLQARGHDFFNTLGRVMFNSTMGLGGCIDVATMNGAHKINNDLGTTLGVWGIGTGPYLVAPIWGPTTLRDGAATLGGLAANVSPITPIKAIDDVPVRNSIIGLYALDTRESLLDADELVNRTALDRYSFIRDAYLQRRDALVNQRTSDGAALPDYSDDELPDYTDPQPDTQ</sequence>
<feature type="chain" id="PRO_5045212539" evidence="4">
    <location>
        <begin position="32"/>
        <end position="265"/>
    </location>
</feature>
<dbReference type="RefSeq" id="WP_165276901.1">
    <property type="nucleotide sequence ID" value="NZ_JAUZQE010000003.1"/>
</dbReference>
<protein>
    <submittedName>
        <fullName evidence="5">VacJ family lipoprotein</fullName>
    </submittedName>
</protein>
<dbReference type="PROSITE" id="PS51257">
    <property type="entry name" value="PROKAR_LIPOPROTEIN"/>
    <property type="match status" value="1"/>
</dbReference>
<comment type="caution">
    <text evidence="5">The sequence shown here is derived from an EMBL/GenBank/DDBJ whole genome shotgun (WGS) entry which is preliminary data.</text>
</comment>
<dbReference type="PRINTS" id="PR01805">
    <property type="entry name" value="VACJLIPOPROT"/>
</dbReference>
<keyword evidence="2 4" id="KW-0732">Signal</keyword>
<evidence type="ECO:0000256" key="4">
    <source>
        <dbReference type="SAM" id="SignalP"/>
    </source>
</evidence>
<evidence type="ECO:0000313" key="5">
    <source>
        <dbReference type="EMBL" id="MDR4124723.1"/>
    </source>
</evidence>
<evidence type="ECO:0000256" key="2">
    <source>
        <dbReference type="ARBA" id="ARBA00022729"/>
    </source>
</evidence>
<dbReference type="EMBL" id="JAUZQE010000003">
    <property type="protein sequence ID" value="MDR4124723.1"/>
    <property type="molecule type" value="Genomic_DNA"/>
</dbReference>
<reference evidence="5 6" key="1">
    <citation type="submission" date="2023-08" db="EMBL/GenBank/DDBJ databases">
        <title>Alcaligenaceae gen. nov., a novel taxon isolated from the sludge of Yixing Pesticide Factory.</title>
        <authorList>
            <person name="Ruan L."/>
        </authorList>
    </citation>
    <scope>NUCLEOTIDE SEQUENCE [LARGE SCALE GENOMIC DNA]</scope>
    <source>
        <strain evidence="5 6">LG-2</strain>
    </source>
</reference>
<dbReference type="Pfam" id="PF04333">
    <property type="entry name" value="MlaA"/>
    <property type="match status" value="1"/>
</dbReference>
<dbReference type="PANTHER" id="PTHR30035:SF3">
    <property type="entry name" value="INTERMEMBRANE PHOSPHOLIPID TRANSPORT SYSTEM LIPOPROTEIN MLAA"/>
    <property type="match status" value="1"/>
</dbReference>
<evidence type="ECO:0000313" key="6">
    <source>
        <dbReference type="Proteomes" id="UP001232156"/>
    </source>
</evidence>
<organism evidence="5 6">
    <name type="scientific">Yanghanlia caeni</name>
    <dbReference type="NCBI Taxonomy" id="3064283"/>
    <lineage>
        <taxon>Bacteria</taxon>
        <taxon>Pseudomonadati</taxon>
        <taxon>Pseudomonadota</taxon>
        <taxon>Betaproteobacteria</taxon>
        <taxon>Burkholderiales</taxon>
        <taxon>Alcaligenaceae</taxon>
        <taxon>Yanghanlia</taxon>
    </lineage>
</organism>
<evidence type="ECO:0000256" key="1">
    <source>
        <dbReference type="ARBA" id="ARBA00010634"/>
    </source>
</evidence>
<dbReference type="PANTHER" id="PTHR30035">
    <property type="entry name" value="LIPOPROTEIN VACJ-RELATED"/>
    <property type="match status" value="1"/>
</dbReference>
<name>A0ABU1D2R2_9BURK</name>
<dbReference type="InterPro" id="IPR007428">
    <property type="entry name" value="MlaA"/>
</dbReference>